<feature type="compositionally biased region" description="Basic and acidic residues" evidence="1">
    <location>
        <begin position="765"/>
        <end position="795"/>
    </location>
</feature>
<reference evidence="4" key="1">
    <citation type="submission" date="2016-05" db="EMBL/GenBank/DDBJ databases">
        <authorList>
            <person name="Naeem Raeece"/>
        </authorList>
    </citation>
    <scope>NUCLEOTIDE SEQUENCE [LARGE SCALE GENOMIC DNA]</scope>
</reference>
<accession>A0A1A8ZSU9</accession>
<feature type="compositionally biased region" description="Basic and acidic residues" evidence="1">
    <location>
        <begin position="523"/>
        <end position="533"/>
    </location>
</feature>
<feature type="region of interest" description="Disordered" evidence="1">
    <location>
        <begin position="512"/>
        <end position="826"/>
    </location>
</feature>
<dbReference type="Pfam" id="PF00498">
    <property type="entry name" value="FHA"/>
    <property type="match status" value="1"/>
</dbReference>
<dbReference type="InterPro" id="IPR008984">
    <property type="entry name" value="SMAD_FHA_dom_sf"/>
</dbReference>
<dbReference type="Gene3D" id="2.60.200.20">
    <property type="match status" value="1"/>
</dbReference>
<dbReference type="PROSITE" id="PS50006">
    <property type="entry name" value="FHA_DOMAIN"/>
    <property type="match status" value="1"/>
</dbReference>
<sequence>MGIDKLHTLKDFSEDRNFIIVRNDKIDVVELIRSGHYSNGGDMLVEGWKERCEGSLTYQGELGTAKLYHSENEFQKGYKYGTNGEGAWEKIKGNILERTSNYDVREKRGGGSAVYARYAIHNSPDGKSKLQDGRCPKMGHYYNNEGSAYGRSNLSCRSNTSYGKISCYEGNLCGGNYSLGKYLPVRSTTKVIERWIFREHITEHLSREDDEWVLDATCNTLNEMISLNLRSTHSKDNVTITTLVDGGSSEYERGTIDRGGRILCSITSEREDCHSEEESLHDRSILCNDIFGNCILDYELDRSNGRTSVYGKGSNHDERIPAFEKSVVDKKEGYEIIETKFCEETNIMEKGECGHEQYVSEKGEEKDIEEIGQRNINNYKYREQMEGKTFVLHSQCETVQDIQYIFGKNKQGYMHSQWDLYKKYKNHDENMPSGTYSHDKLYEIYEDAHIDLGFNLYRIYVLMDRMRIPHETNICNEVEALLPLCALKNNKIKRSIINYDYEGGNIRKNIYFGKLGDTSPRMGGDENMGKEEMGSYGRGGDGRGHDRRGGDRRGNDERKNDRRGGDGRENDRGGGDRRGNDRRGGDGRENDRRGGDGRGNDRRGGDRSGGDRRENDRRGNDERKSDRRGGDGRENDRRGGDKRENDKREKEKGEEERKKKERREKDRREKERGKKEKTEKERDEEGRGKNSEDEEDFYRVRKKVKKGENVSGDSGSELGLYERSRECNYKHRDNYDEKNYYKDRHSSSRNKISYSEESSSKKRRNSDNRGRRDNSGSRMRDDDGSHNRDDNDCRSRKSNAGIGNEKKEGGNGSKEMQNFNPSGLLAQEKSYRNGVELKYTEGIDGENPDKKWRLYMFLNSKTNDPQDIIHIHEKSWYLIGKDELVADIKLTHISISKQHAVIQFKKHENKIVPFLIDLNSTNGSYLNHEKIDPNKFYELRECDLLKFGKSGQEFVLIHEEHEHS</sequence>
<feature type="domain" description="FHA" evidence="2">
    <location>
        <begin position="877"/>
        <end position="931"/>
    </location>
</feature>
<feature type="compositionally biased region" description="Basic and acidic residues" evidence="1">
    <location>
        <begin position="540"/>
        <end position="691"/>
    </location>
</feature>
<keyword evidence="4" id="KW-1185">Reference proteome</keyword>
<dbReference type="EMBL" id="FLRD01000142">
    <property type="protein sequence ID" value="SBT46961.1"/>
    <property type="molecule type" value="Genomic_DNA"/>
</dbReference>
<evidence type="ECO:0000313" key="4">
    <source>
        <dbReference type="Proteomes" id="UP000078555"/>
    </source>
</evidence>
<dbReference type="PANTHER" id="PTHR23308">
    <property type="entry name" value="NUCLEAR INHIBITOR OF PROTEIN PHOSPHATASE-1"/>
    <property type="match status" value="1"/>
</dbReference>
<dbReference type="SMART" id="SM00240">
    <property type="entry name" value="FHA"/>
    <property type="match status" value="1"/>
</dbReference>
<name>A0A1A8ZSU9_PLAOA</name>
<dbReference type="InterPro" id="IPR000253">
    <property type="entry name" value="FHA_dom"/>
</dbReference>
<feature type="compositionally biased region" description="Basic and acidic residues" evidence="1">
    <location>
        <begin position="720"/>
        <end position="746"/>
    </location>
</feature>
<organism evidence="3 4">
    <name type="scientific">Plasmodium ovale wallikeri</name>
    <dbReference type="NCBI Taxonomy" id="864142"/>
    <lineage>
        <taxon>Eukaryota</taxon>
        <taxon>Sar</taxon>
        <taxon>Alveolata</taxon>
        <taxon>Apicomplexa</taxon>
        <taxon>Aconoidasida</taxon>
        <taxon>Haemosporida</taxon>
        <taxon>Plasmodiidae</taxon>
        <taxon>Plasmodium</taxon>
        <taxon>Plasmodium (Plasmodium)</taxon>
    </lineage>
</organism>
<evidence type="ECO:0000313" key="3">
    <source>
        <dbReference type="EMBL" id="SBT46961.1"/>
    </source>
</evidence>
<evidence type="ECO:0000256" key="1">
    <source>
        <dbReference type="SAM" id="MobiDB-lite"/>
    </source>
</evidence>
<dbReference type="InterPro" id="IPR050923">
    <property type="entry name" value="Cell_Proc_Reg/RNA_Proc"/>
</dbReference>
<protein>
    <submittedName>
        <fullName evidence="3">Fork head domain protein, putative</fullName>
    </submittedName>
</protein>
<dbReference type="SUPFAM" id="SSF49879">
    <property type="entry name" value="SMAD/FHA domain"/>
    <property type="match status" value="1"/>
</dbReference>
<evidence type="ECO:0000259" key="2">
    <source>
        <dbReference type="PROSITE" id="PS50006"/>
    </source>
</evidence>
<dbReference type="CDD" id="cd22676">
    <property type="entry name" value="FHA_SNIP1_DDL-like"/>
    <property type="match status" value="1"/>
</dbReference>
<dbReference type="Proteomes" id="UP000078555">
    <property type="component" value="Unassembled WGS sequence"/>
</dbReference>
<dbReference type="AlphaFoldDB" id="A0A1A8ZSU9"/>
<proteinExistence type="predicted"/>
<gene>
    <name evidence="3" type="ORF">POVWA1_054900</name>
</gene>